<comment type="caution">
    <text evidence="2">The sequence shown here is derived from an EMBL/GenBank/DDBJ whole genome shotgun (WGS) entry which is preliminary data.</text>
</comment>
<dbReference type="AlphaFoldDB" id="A0A7Y7IKB5"/>
<reference evidence="2 3" key="1">
    <citation type="submission" date="2020-02" db="EMBL/GenBank/DDBJ databases">
        <title>Genome sequence of strain AETb3-4.</title>
        <authorList>
            <person name="Gao J."/>
            <person name="Zhang X."/>
        </authorList>
    </citation>
    <scope>NUCLEOTIDE SEQUENCE [LARGE SCALE GENOMIC DNA]</scope>
    <source>
        <strain evidence="2 3">AETb3-4</strain>
    </source>
</reference>
<protein>
    <submittedName>
        <fullName evidence="2">ISAs1 family transposase</fullName>
    </submittedName>
</protein>
<proteinExistence type="predicted"/>
<evidence type="ECO:0000259" key="1">
    <source>
        <dbReference type="Pfam" id="PF01609"/>
    </source>
</evidence>
<keyword evidence="3" id="KW-1185">Reference proteome</keyword>
<dbReference type="GO" id="GO:0003677">
    <property type="term" value="F:DNA binding"/>
    <property type="evidence" value="ECO:0007669"/>
    <property type="project" value="InterPro"/>
</dbReference>
<dbReference type="Proteomes" id="UP000543556">
    <property type="component" value="Unassembled WGS sequence"/>
</dbReference>
<evidence type="ECO:0000313" key="2">
    <source>
        <dbReference type="EMBL" id="NVM97037.1"/>
    </source>
</evidence>
<dbReference type="PANTHER" id="PTHR30298:SF0">
    <property type="entry name" value="PROTEIN YBFL-RELATED"/>
    <property type="match status" value="1"/>
</dbReference>
<organism evidence="2 3">
    <name type="scientific">Arthrobacter wenxiniae</name>
    <dbReference type="NCBI Taxonomy" id="2713570"/>
    <lineage>
        <taxon>Bacteria</taxon>
        <taxon>Bacillati</taxon>
        <taxon>Actinomycetota</taxon>
        <taxon>Actinomycetes</taxon>
        <taxon>Micrococcales</taxon>
        <taxon>Micrococcaceae</taxon>
        <taxon>Arthrobacter</taxon>
    </lineage>
</organism>
<dbReference type="InterPro" id="IPR002559">
    <property type="entry name" value="Transposase_11"/>
</dbReference>
<dbReference type="InterPro" id="IPR047647">
    <property type="entry name" value="ISAs1_transpos"/>
</dbReference>
<dbReference type="InterPro" id="IPR051698">
    <property type="entry name" value="Transposase_11-like"/>
</dbReference>
<dbReference type="Pfam" id="PF01609">
    <property type="entry name" value="DDE_Tnp_1"/>
    <property type="match status" value="1"/>
</dbReference>
<dbReference type="GO" id="GO:0006313">
    <property type="term" value="P:DNA transposition"/>
    <property type="evidence" value="ECO:0007669"/>
    <property type="project" value="InterPro"/>
</dbReference>
<dbReference type="EMBL" id="JAAMFM010000072">
    <property type="protein sequence ID" value="NVM97037.1"/>
    <property type="molecule type" value="Genomic_DNA"/>
</dbReference>
<dbReference type="NCBIfam" id="NF033564">
    <property type="entry name" value="transpos_ISAs1"/>
    <property type="match status" value="1"/>
</dbReference>
<accession>A0A7Y7IKB5</accession>
<evidence type="ECO:0000313" key="3">
    <source>
        <dbReference type="Proteomes" id="UP000543556"/>
    </source>
</evidence>
<dbReference type="GO" id="GO:0004803">
    <property type="term" value="F:transposase activity"/>
    <property type="evidence" value="ECO:0007669"/>
    <property type="project" value="InterPro"/>
</dbReference>
<sequence length="314" mass="34542">MAEWAADTARDQLAALGIGAPHATTLARVLQRLDADALDRLAGTWAPEMTGVATIAIDGKEVRGAKNGGGARVHLLSGIDQATGAVLVQENVSEKHNEITYFKPLLEGIKDLKGIVISADAMHTQREHADYLHSREAHFVFTVKANQPKLHDQLRGLPWNRVRAGNKTRESANGREIERTIKCVSLADGINFPHATQAAQITRKSRPLGTRKWSTETVYIVTSLTPAQGKPELIGSLIRGHWGIENGLHWRRDATWREDRSQVRRGNAPRVMASLRNIAITILRLEGETNIAKATRGARNYPHRALKLAGLNTT</sequence>
<dbReference type="PANTHER" id="PTHR30298">
    <property type="entry name" value="H REPEAT-ASSOCIATED PREDICTED TRANSPOSASE"/>
    <property type="match status" value="1"/>
</dbReference>
<name>A0A7Y7IKB5_9MICC</name>
<feature type="domain" description="Transposase IS4-like" evidence="1">
    <location>
        <begin position="55"/>
        <end position="281"/>
    </location>
</feature>
<gene>
    <name evidence="2" type="ORF">G6034_19435</name>
</gene>